<dbReference type="SUPFAM" id="SSF143100">
    <property type="entry name" value="TTHA1013/TTHA0281-like"/>
    <property type="match status" value="1"/>
</dbReference>
<dbReference type="SUPFAM" id="SSF47598">
    <property type="entry name" value="Ribbon-helix-helix"/>
    <property type="match status" value="1"/>
</dbReference>
<sequence length="108" mass="12423">MINPDHYVYKVIWSAEDQEYVGLCAEYPSLSYLDEDRLQALGGITELVRSVVEDMEANGESLLEPIPERQYSGKFQVRITPELHRRLVIEAAEENVSLNRYISYKLAS</sequence>
<accession>A0A977L217</accession>
<dbReference type="InterPro" id="IPR010985">
    <property type="entry name" value="Ribbon_hlx_hlx"/>
</dbReference>
<dbReference type="Pfam" id="PF05534">
    <property type="entry name" value="HicB"/>
    <property type="match status" value="1"/>
</dbReference>
<dbReference type="EMBL" id="CP073041">
    <property type="protein sequence ID" value="UXE64083.1"/>
    <property type="molecule type" value="Genomic_DNA"/>
</dbReference>
<dbReference type="GO" id="GO:0006355">
    <property type="term" value="P:regulation of DNA-templated transcription"/>
    <property type="evidence" value="ECO:0007669"/>
    <property type="project" value="InterPro"/>
</dbReference>
<evidence type="ECO:0000313" key="1">
    <source>
        <dbReference type="EMBL" id="UXE64083.1"/>
    </source>
</evidence>
<reference evidence="1" key="1">
    <citation type="submission" date="2021-04" db="EMBL/GenBank/DDBJ databases">
        <title>Genome sequence of Woronichinia naegeliana from Washington state freshwater lake bloom.</title>
        <authorList>
            <person name="Dreher T.W."/>
        </authorList>
    </citation>
    <scope>NUCLEOTIDE SEQUENCE</scope>
    <source>
        <strain evidence="1">WA131</strain>
    </source>
</reference>
<dbReference type="InterPro" id="IPR035069">
    <property type="entry name" value="TTHA1013/TTHA0281-like"/>
</dbReference>
<protein>
    <submittedName>
        <fullName evidence="1">Type II toxin-antitoxin system HicB family antitoxin</fullName>
    </submittedName>
</protein>
<name>A0A977L217_9CYAN</name>
<dbReference type="Proteomes" id="UP001065613">
    <property type="component" value="Chromosome"/>
</dbReference>
<dbReference type="AlphaFoldDB" id="A0A977L217"/>
<dbReference type="KEGG" id="wna:KA717_17135"/>
<proteinExistence type="predicted"/>
<organism evidence="1">
    <name type="scientific">Woronichinia naegeliana WA131</name>
    <dbReference type="NCBI Taxonomy" id="2824559"/>
    <lineage>
        <taxon>Bacteria</taxon>
        <taxon>Bacillati</taxon>
        <taxon>Cyanobacteriota</taxon>
        <taxon>Cyanophyceae</taxon>
        <taxon>Synechococcales</taxon>
        <taxon>Coelosphaeriaceae</taxon>
        <taxon>Woronichinia</taxon>
    </lineage>
</organism>
<gene>
    <name evidence="1" type="ORF">KA717_17135</name>
</gene>
<dbReference type="InterPro" id="IPR008651">
    <property type="entry name" value="Uncharacterised_HicB"/>
</dbReference>